<dbReference type="Pfam" id="PF00041">
    <property type="entry name" value="fn3"/>
    <property type="match status" value="1"/>
</dbReference>
<reference evidence="10" key="1">
    <citation type="submission" date="2025-08" db="UniProtKB">
        <authorList>
            <consortium name="Ensembl"/>
        </authorList>
    </citation>
    <scope>IDENTIFICATION</scope>
</reference>
<feature type="region of interest" description="Disordered" evidence="7">
    <location>
        <begin position="935"/>
        <end position="1008"/>
    </location>
</feature>
<dbReference type="SUPFAM" id="SSF51069">
    <property type="entry name" value="Carbonic anhydrase"/>
    <property type="match status" value="1"/>
</dbReference>
<feature type="region of interest" description="Disordered" evidence="7">
    <location>
        <begin position="485"/>
        <end position="505"/>
    </location>
</feature>
<dbReference type="GO" id="GO:0004089">
    <property type="term" value="F:carbonate dehydratase activity"/>
    <property type="evidence" value="ECO:0007669"/>
    <property type="project" value="InterPro"/>
</dbReference>
<dbReference type="GO" id="GO:0008270">
    <property type="term" value="F:zinc ion binding"/>
    <property type="evidence" value="ECO:0007669"/>
    <property type="project" value="InterPro"/>
</dbReference>
<evidence type="ECO:0000256" key="3">
    <source>
        <dbReference type="ARBA" id="ARBA00022692"/>
    </source>
</evidence>
<keyword evidence="5" id="KW-1133">Transmembrane helix</keyword>
<feature type="region of interest" description="Disordered" evidence="7">
    <location>
        <begin position="389"/>
        <end position="449"/>
    </location>
</feature>
<dbReference type="PANTHER" id="PTHR18952">
    <property type="entry name" value="CARBONIC ANHYDRASE"/>
    <property type="match status" value="1"/>
</dbReference>
<protein>
    <recommendedName>
        <fullName evidence="12">Protein tyrosine phosphatase receptor type Z1a</fullName>
    </recommendedName>
</protein>
<keyword evidence="5" id="KW-0472">Membrane</keyword>
<sequence length="1124" mass="120310">MVKYKIQQIFSVCLSGGLNQKHWAKKFPLCSSAKQSPININEDLAPVKLQYQKLRFDGWESMTTDSTTIKNDGKTVAVNVDGDFYISGGGLRSKFKVGRITFHWGRCNASSEGSEHSLDGVKYPLEMQIYCYEAHQFDSLDEAIQSSGRITALAVLFEVCLNTEDNMNYAPIISGINSVSRYGTTSAAVSPFTLQGLLPNSTEKYFIYNGSLTTPTCDETVEWIVFKNKVAISDEQLEMFCEVMTMQQAGYVMLMDYLQNNYRDQQEQFMGQVFSSYTGIEEVQTPVCSSEPESIQAAPQNLSSLLVTWERPRAVYETNIEKYSITYQLAKAEDSVLSEYLTDGYQDTGAILDDLLPNSTYEVRVVAICTNGLRGRVSDLLTVVMPFDDLGKSDRSSERRTTTEPASALISSQSEEVLRPSEETGPISTPLQPPEDTKLPESRGSAGTGSNTLFYFTTEEPTISTSPSPLLTYTKTDGVNVQVHHEDLSENRKVGPSTVNVMTPDTKTDSSKVIFQYPPTIESSLTTDMSSKSSPSFKQAETGLAQATSEDGTTDENVSTHTRGFPEVQVSPSTSKTFSSTEAVHHSATSSTVPHFSSTSVMLSGIVVQSTQPLSNGERSFFFPSSSSASSPMCDTLDPSATLSIRLHDPSSLWPVLSASAPDSQHAAPGFLSSEDLTSTSIPFLLASNLPHLSHPSHSLPGPTTDSVFSNLTFWDSDNDVLLSGSSGDLSVLSNTPPLESVLDLTHASITAEFSQSSLNFSSSTLSLSSSPTLQPSVLFSSDFTFSLGLSKSPATGFEDSRYATGSTTESLVPEIIGDGLLLASDVDIVCGCSLEASGSSSWLHTSPHVSLSAAAKSATSLELYSSMVLLSASGGDVENLPLSLKSLGSAALSFDHSLLSHSTISMSSPQFLQATHSDLHLSVTATLSVGADPSLSASERSTTFQTSSLPFPPTTSPLTPTTEEQVLDFSSSSSGSAFFPDSQEGSDQEWDKSQTLASGVSPLPHSTKVVSTVPPFILLESGQSPDDADEHSSAFYFESGSGSAISPEVGGKVAPTDSEVTSGSPWSLGGTEVSGSGQGEGLNDNETSSDFTISERAETESEEEDPVSGKNKNADAKKTLQSN</sequence>
<dbReference type="InterPro" id="IPR036398">
    <property type="entry name" value="CA_dom_sf"/>
</dbReference>
<dbReference type="InterPro" id="IPR023561">
    <property type="entry name" value="Carbonic_anhydrase_a-class"/>
</dbReference>
<accession>A0A3B5LWK5</accession>
<dbReference type="CDD" id="cd03122">
    <property type="entry name" value="alpha_CARP_receptor_like"/>
    <property type="match status" value="1"/>
</dbReference>
<keyword evidence="3" id="KW-0812">Transmembrane</keyword>
<proteinExistence type="inferred from homology"/>
<evidence type="ECO:0008006" key="12">
    <source>
        <dbReference type="Google" id="ProtNLM"/>
    </source>
</evidence>
<dbReference type="InterPro" id="IPR003961">
    <property type="entry name" value="FN3_dom"/>
</dbReference>
<feature type="region of interest" description="Disordered" evidence="7">
    <location>
        <begin position="523"/>
        <end position="579"/>
    </location>
</feature>
<evidence type="ECO:0000313" key="11">
    <source>
        <dbReference type="Proteomes" id="UP000261380"/>
    </source>
</evidence>
<evidence type="ECO:0000259" key="8">
    <source>
        <dbReference type="PROSITE" id="PS50853"/>
    </source>
</evidence>
<evidence type="ECO:0000256" key="4">
    <source>
        <dbReference type="ARBA" id="ARBA00022737"/>
    </source>
</evidence>
<dbReference type="GO" id="GO:0005886">
    <property type="term" value="C:plasma membrane"/>
    <property type="evidence" value="ECO:0007669"/>
    <property type="project" value="TreeGrafter"/>
</dbReference>
<dbReference type="GeneTree" id="ENSGT00940000155529"/>
<dbReference type="STRING" id="32473.ENSXCOP00000012219"/>
<feature type="domain" description="Fibronectin type-III" evidence="8">
    <location>
        <begin position="291"/>
        <end position="388"/>
    </location>
</feature>
<comment type="subcellular location">
    <subcellularLocation>
        <location evidence="1">Membrane</location>
        <topology evidence="1">Single-pass type I membrane protein</topology>
    </subcellularLocation>
</comment>
<evidence type="ECO:0000256" key="2">
    <source>
        <dbReference type="ARBA" id="ARBA00010718"/>
    </source>
</evidence>
<comment type="similarity">
    <text evidence="2">Belongs to the alpha-carbonic anhydrase family.</text>
</comment>
<dbReference type="InterPro" id="IPR013783">
    <property type="entry name" value="Ig-like_fold"/>
</dbReference>
<dbReference type="InterPro" id="IPR041887">
    <property type="entry name" value="Alpha_CARP_receptor-type"/>
</dbReference>
<evidence type="ECO:0000256" key="6">
    <source>
        <dbReference type="ARBA" id="ARBA00023180"/>
    </source>
</evidence>
<dbReference type="SMART" id="SM00060">
    <property type="entry name" value="FN3"/>
    <property type="match status" value="1"/>
</dbReference>
<dbReference type="PANTHER" id="PTHR18952:SF84">
    <property type="entry name" value="CARBONIC ANHYDRASE 14"/>
    <property type="match status" value="1"/>
</dbReference>
<dbReference type="SUPFAM" id="SSF49265">
    <property type="entry name" value="Fibronectin type III"/>
    <property type="match status" value="1"/>
</dbReference>
<evidence type="ECO:0000256" key="5">
    <source>
        <dbReference type="ARBA" id="ARBA00022989"/>
    </source>
</evidence>
<feature type="domain" description="Alpha-carbonic anhydrase" evidence="9">
    <location>
        <begin position="10"/>
        <end position="277"/>
    </location>
</feature>
<feature type="compositionally biased region" description="Polar residues" evidence="7">
    <location>
        <begin position="403"/>
        <end position="415"/>
    </location>
</feature>
<evidence type="ECO:0000256" key="1">
    <source>
        <dbReference type="ARBA" id="ARBA00004479"/>
    </source>
</evidence>
<evidence type="ECO:0000256" key="7">
    <source>
        <dbReference type="SAM" id="MobiDB-lite"/>
    </source>
</evidence>
<dbReference type="Gene3D" id="3.10.200.10">
    <property type="entry name" value="Alpha carbonic anhydrase"/>
    <property type="match status" value="1"/>
</dbReference>
<feature type="compositionally biased region" description="Basic and acidic residues" evidence="7">
    <location>
        <begin position="1113"/>
        <end position="1124"/>
    </location>
</feature>
<feature type="compositionally biased region" description="Low complexity" evidence="7">
    <location>
        <begin position="957"/>
        <end position="983"/>
    </location>
</feature>
<keyword evidence="6" id="KW-0325">Glycoprotein</keyword>
<evidence type="ECO:0000259" key="9">
    <source>
        <dbReference type="PROSITE" id="PS51144"/>
    </source>
</evidence>
<feature type="compositionally biased region" description="Basic and acidic residues" evidence="7">
    <location>
        <begin position="389"/>
        <end position="402"/>
    </location>
</feature>
<dbReference type="Proteomes" id="UP000261380">
    <property type="component" value="Unplaced"/>
</dbReference>
<feature type="compositionally biased region" description="Polar residues" evidence="7">
    <location>
        <begin position="570"/>
        <end position="579"/>
    </location>
</feature>
<dbReference type="AlphaFoldDB" id="A0A3B5LWK5"/>
<feature type="compositionally biased region" description="Low complexity" evidence="7">
    <location>
        <begin position="523"/>
        <end position="536"/>
    </location>
</feature>
<dbReference type="SMART" id="SM01057">
    <property type="entry name" value="Carb_anhydrase"/>
    <property type="match status" value="1"/>
</dbReference>
<reference evidence="10" key="2">
    <citation type="submission" date="2025-09" db="UniProtKB">
        <authorList>
            <consortium name="Ensembl"/>
        </authorList>
    </citation>
    <scope>IDENTIFICATION</scope>
</reference>
<organism evidence="10 11">
    <name type="scientific">Xiphophorus couchianus</name>
    <name type="common">Monterrey platyfish</name>
    <dbReference type="NCBI Taxonomy" id="32473"/>
    <lineage>
        <taxon>Eukaryota</taxon>
        <taxon>Metazoa</taxon>
        <taxon>Chordata</taxon>
        <taxon>Craniata</taxon>
        <taxon>Vertebrata</taxon>
        <taxon>Euteleostomi</taxon>
        <taxon>Actinopterygii</taxon>
        <taxon>Neopterygii</taxon>
        <taxon>Teleostei</taxon>
        <taxon>Neoteleostei</taxon>
        <taxon>Acanthomorphata</taxon>
        <taxon>Ovalentaria</taxon>
        <taxon>Atherinomorphae</taxon>
        <taxon>Cyprinodontiformes</taxon>
        <taxon>Poeciliidae</taxon>
        <taxon>Poeciliinae</taxon>
        <taxon>Xiphophorus</taxon>
    </lineage>
</organism>
<dbReference type="PROSITE" id="PS50853">
    <property type="entry name" value="FN3"/>
    <property type="match status" value="1"/>
</dbReference>
<feature type="region of interest" description="Disordered" evidence="7">
    <location>
        <begin position="1021"/>
        <end position="1124"/>
    </location>
</feature>
<feature type="compositionally biased region" description="Polar residues" evidence="7">
    <location>
        <begin position="545"/>
        <end position="562"/>
    </location>
</feature>
<dbReference type="Gene3D" id="2.60.40.10">
    <property type="entry name" value="Immunoglobulins"/>
    <property type="match status" value="1"/>
</dbReference>
<dbReference type="InterPro" id="IPR001148">
    <property type="entry name" value="CA_dom"/>
</dbReference>
<dbReference type="CDD" id="cd00063">
    <property type="entry name" value="FN3"/>
    <property type="match status" value="1"/>
</dbReference>
<dbReference type="Pfam" id="PF00194">
    <property type="entry name" value="Carb_anhydrase"/>
    <property type="match status" value="1"/>
</dbReference>
<dbReference type="InterPro" id="IPR036116">
    <property type="entry name" value="FN3_sf"/>
</dbReference>
<keyword evidence="11" id="KW-1185">Reference proteome</keyword>
<dbReference type="Ensembl" id="ENSXCOT00000012365.1">
    <property type="protein sequence ID" value="ENSXCOP00000012219.1"/>
    <property type="gene ID" value="ENSXCOG00000009254.1"/>
</dbReference>
<name>A0A3B5LWK5_9TELE</name>
<dbReference type="PROSITE" id="PS51144">
    <property type="entry name" value="ALPHA_CA_2"/>
    <property type="match status" value="1"/>
</dbReference>
<keyword evidence="4" id="KW-0677">Repeat</keyword>
<evidence type="ECO:0000313" key="10">
    <source>
        <dbReference type="Ensembl" id="ENSXCOP00000012219.1"/>
    </source>
</evidence>